<dbReference type="EMBL" id="KQ460389">
    <property type="protein sequence ID" value="KPJ15416.1"/>
    <property type="molecule type" value="Genomic_DNA"/>
</dbReference>
<organism evidence="2 3">
    <name type="scientific">Papilio machaon</name>
    <name type="common">Old World swallowtail butterfly</name>
    <dbReference type="NCBI Taxonomy" id="76193"/>
    <lineage>
        <taxon>Eukaryota</taxon>
        <taxon>Metazoa</taxon>
        <taxon>Ecdysozoa</taxon>
        <taxon>Arthropoda</taxon>
        <taxon>Hexapoda</taxon>
        <taxon>Insecta</taxon>
        <taxon>Pterygota</taxon>
        <taxon>Neoptera</taxon>
        <taxon>Endopterygota</taxon>
        <taxon>Lepidoptera</taxon>
        <taxon>Glossata</taxon>
        <taxon>Ditrysia</taxon>
        <taxon>Papilionoidea</taxon>
        <taxon>Papilionidae</taxon>
        <taxon>Papilioninae</taxon>
        <taxon>Papilio</taxon>
    </lineage>
</organism>
<reference evidence="2 3" key="1">
    <citation type="journal article" date="2015" name="Nat. Commun.">
        <title>Outbred genome sequencing and CRISPR/Cas9 gene editing in butterflies.</title>
        <authorList>
            <person name="Li X."/>
            <person name="Fan D."/>
            <person name="Zhang W."/>
            <person name="Liu G."/>
            <person name="Zhang L."/>
            <person name="Zhao L."/>
            <person name="Fang X."/>
            <person name="Chen L."/>
            <person name="Dong Y."/>
            <person name="Chen Y."/>
            <person name="Ding Y."/>
            <person name="Zhao R."/>
            <person name="Feng M."/>
            <person name="Zhu Y."/>
            <person name="Feng Y."/>
            <person name="Jiang X."/>
            <person name="Zhu D."/>
            <person name="Xiang H."/>
            <person name="Feng X."/>
            <person name="Li S."/>
            <person name="Wang J."/>
            <person name="Zhang G."/>
            <person name="Kronforst M.R."/>
            <person name="Wang W."/>
        </authorList>
    </citation>
    <scope>NUCLEOTIDE SEQUENCE [LARGE SCALE GENOMIC DNA]</scope>
    <source>
        <strain evidence="2">Ya'a_city_454_Pm</strain>
        <tissue evidence="2">Whole body</tissue>
    </source>
</reference>
<evidence type="ECO:0000256" key="1">
    <source>
        <dbReference type="SAM" id="MobiDB-lite"/>
    </source>
</evidence>
<name>A0A0N1IGV9_PAPMA</name>
<feature type="compositionally biased region" description="Basic and acidic residues" evidence="1">
    <location>
        <begin position="53"/>
        <end position="62"/>
    </location>
</feature>
<evidence type="ECO:0000313" key="2">
    <source>
        <dbReference type="EMBL" id="KPJ15416.1"/>
    </source>
</evidence>
<accession>A0A0N1IGV9</accession>
<sequence length="113" mass="12546">MVHRASTINNENTVHSFNTFGANEVQQIIATSAQRPPESNFRHQDKGSTVWTGEDKTGERVRTSRKWWCARSAARGRSSGSCVRQREQKSRPSGDSVSASAGLPPMPTTNMIW</sequence>
<dbReference type="InParanoid" id="A0A0N1IGV9"/>
<evidence type="ECO:0000313" key="3">
    <source>
        <dbReference type="Proteomes" id="UP000053240"/>
    </source>
</evidence>
<feature type="compositionally biased region" description="Low complexity" evidence="1">
    <location>
        <begin position="70"/>
        <end position="81"/>
    </location>
</feature>
<proteinExistence type="predicted"/>
<dbReference type="Proteomes" id="UP000053240">
    <property type="component" value="Unassembled WGS sequence"/>
</dbReference>
<feature type="region of interest" description="Disordered" evidence="1">
    <location>
        <begin position="31"/>
        <end position="113"/>
    </location>
</feature>
<dbReference type="AlphaFoldDB" id="A0A0N1IGV9"/>
<keyword evidence="3" id="KW-1185">Reference proteome</keyword>
<protein>
    <submittedName>
        <fullName evidence="2">Uncharacterized protein</fullName>
    </submittedName>
</protein>
<gene>
    <name evidence="2" type="ORF">RR48_01330</name>
</gene>